<dbReference type="EC" id="3.5.1.98" evidence="17"/>
<dbReference type="InterPro" id="IPR023801">
    <property type="entry name" value="His_deacetylse_dom"/>
</dbReference>
<evidence type="ECO:0000256" key="16">
    <source>
        <dbReference type="ARBA" id="ARBA00049416"/>
    </source>
</evidence>
<comment type="catalytic activity">
    <reaction evidence="16">
        <text>N(6)-acetyl-L-lysyl-[histone] + H2O = L-lysyl-[histone] + acetate</text>
        <dbReference type="Rhea" id="RHEA:58196"/>
        <dbReference type="Rhea" id="RHEA-COMP:9845"/>
        <dbReference type="Rhea" id="RHEA-COMP:11338"/>
        <dbReference type="ChEBI" id="CHEBI:15377"/>
        <dbReference type="ChEBI" id="CHEBI:29969"/>
        <dbReference type="ChEBI" id="CHEBI:30089"/>
        <dbReference type="ChEBI" id="CHEBI:61930"/>
        <dbReference type="EC" id="3.5.1.98"/>
    </reaction>
    <physiologicalReaction direction="left-to-right" evidence="16">
        <dbReference type="Rhea" id="RHEA:58197"/>
    </physiologicalReaction>
</comment>
<dbReference type="InterPro" id="IPR037138">
    <property type="entry name" value="His_deacetylse_dom_sf"/>
</dbReference>
<evidence type="ECO:0000256" key="1">
    <source>
        <dbReference type="ARBA" id="ARBA00001968"/>
    </source>
</evidence>
<comment type="catalytic activity">
    <reaction evidence="14">
        <text>N(6)-acetyl-L-lysyl-[protein] + H2O = L-lysyl-[protein] + acetate</text>
        <dbReference type="Rhea" id="RHEA:58108"/>
        <dbReference type="Rhea" id="RHEA-COMP:9752"/>
        <dbReference type="Rhea" id="RHEA-COMP:10731"/>
        <dbReference type="ChEBI" id="CHEBI:15377"/>
        <dbReference type="ChEBI" id="CHEBI:29969"/>
        <dbReference type="ChEBI" id="CHEBI:30089"/>
        <dbReference type="ChEBI" id="CHEBI:61930"/>
    </reaction>
    <physiologicalReaction direction="left-to-right" evidence="14">
        <dbReference type="Rhea" id="RHEA:58109"/>
    </physiologicalReaction>
</comment>
<evidence type="ECO:0000256" key="11">
    <source>
        <dbReference type="ARBA" id="ARBA00023015"/>
    </source>
</evidence>
<keyword evidence="10 17" id="KW-0156">Chromatin regulator</keyword>
<dbReference type="AlphaFoldDB" id="A0A1Y1M2X5"/>
<evidence type="ECO:0000256" key="4">
    <source>
        <dbReference type="ARBA" id="ARBA00004496"/>
    </source>
</evidence>
<feature type="binding site" evidence="19">
    <location>
        <position position="93"/>
    </location>
    <ligand>
        <name>substrate</name>
    </ligand>
</feature>
<dbReference type="InterPro" id="IPR023696">
    <property type="entry name" value="Ureohydrolase_dom_sf"/>
</dbReference>
<comment type="similarity">
    <text evidence="17">Belongs to the histone deacetylase family. HD Type 1 subfamily.</text>
</comment>
<dbReference type="PANTHER" id="PTHR10625">
    <property type="entry name" value="HISTONE DEACETYLASE HDAC1-RELATED"/>
    <property type="match status" value="1"/>
</dbReference>
<proteinExistence type="inferred from homology"/>
<accession>A0A1Y1M2X5</accession>
<dbReference type="PANTHER" id="PTHR10625:SF14">
    <property type="entry name" value="HISTONE DEACETYLASE 8"/>
    <property type="match status" value="1"/>
</dbReference>
<keyword evidence="7" id="KW-0678">Repressor</keyword>
<dbReference type="GO" id="GO:0031507">
    <property type="term" value="P:heterochromatin formation"/>
    <property type="evidence" value="ECO:0007669"/>
    <property type="project" value="TreeGrafter"/>
</dbReference>
<evidence type="ECO:0000256" key="19">
    <source>
        <dbReference type="PIRSR" id="PIRSR037913-2"/>
    </source>
</evidence>
<dbReference type="PIRSF" id="PIRSF037913">
    <property type="entry name" value="His_deacetylse_1"/>
    <property type="match status" value="1"/>
</dbReference>
<dbReference type="InterPro" id="IPR003084">
    <property type="entry name" value="HDAC_I/II"/>
</dbReference>
<dbReference type="InterPro" id="IPR000286">
    <property type="entry name" value="HDACs"/>
</dbReference>
<protein>
    <recommendedName>
        <fullName evidence="17">Histone deacetylase</fullName>
        <ecNumber evidence="17">3.5.1.98</ecNumber>
    </recommendedName>
</protein>
<keyword evidence="5" id="KW-0158">Chromosome</keyword>
<evidence type="ECO:0000256" key="2">
    <source>
        <dbReference type="ARBA" id="ARBA00004123"/>
    </source>
</evidence>
<dbReference type="PRINTS" id="PR01271">
    <property type="entry name" value="HISDACETLASE"/>
</dbReference>
<evidence type="ECO:0000256" key="9">
    <source>
        <dbReference type="ARBA" id="ARBA00022801"/>
    </source>
</evidence>
<evidence type="ECO:0000256" key="3">
    <source>
        <dbReference type="ARBA" id="ARBA00004286"/>
    </source>
</evidence>
<dbReference type="Gene3D" id="3.40.800.20">
    <property type="entry name" value="Histone deacetylase domain"/>
    <property type="match status" value="1"/>
</dbReference>
<evidence type="ECO:0000256" key="8">
    <source>
        <dbReference type="ARBA" id="ARBA00022723"/>
    </source>
</evidence>
<reference evidence="22" key="1">
    <citation type="journal article" date="2016" name="Sci. Rep.">
        <title>Molecular characterization of firefly nuptial gifts: a multi-omics approach sheds light on postcopulatory sexual selection.</title>
        <authorList>
            <person name="Al-Wathiqui N."/>
            <person name="Fallon T.R."/>
            <person name="South A."/>
            <person name="Weng J.K."/>
            <person name="Lewis S.M."/>
        </authorList>
    </citation>
    <scope>NUCLEOTIDE SEQUENCE</scope>
</reference>
<evidence type="ECO:0000256" key="7">
    <source>
        <dbReference type="ARBA" id="ARBA00022491"/>
    </source>
</evidence>
<dbReference type="GO" id="GO:0005634">
    <property type="term" value="C:nucleus"/>
    <property type="evidence" value="ECO:0007669"/>
    <property type="project" value="UniProtKB-SubCell"/>
</dbReference>
<evidence type="ECO:0000256" key="15">
    <source>
        <dbReference type="ARBA" id="ARBA00049193"/>
    </source>
</evidence>
<comment type="cofactor">
    <cofactor evidence="1">
        <name>a divalent metal cation</name>
        <dbReference type="ChEBI" id="CHEBI:60240"/>
    </cofactor>
</comment>
<evidence type="ECO:0000256" key="14">
    <source>
        <dbReference type="ARBA" id="ARBA00049136"/>
    </source>
</evidence>
<dbReference type="GO" id="GO:0141221">
    <property type="term" value="F:histone deacetylase activity, hydrolytic mechanism"/>
    <property type="evidence" value="ECO:0007669"/>
    <property type="project" value="UniProtKB-EC"/>
</dbReference>
<keyword evidence="8 20" id="KW-0479">Metal-binding</keyword>
<evidence type="ECO:0000256" key="10">
    <source>
        <dbReference type="ARBA" id="ARBA00022853"/>
    </source>
</evidence>
<dbReference type="GO" id="GO:0160008">
    <property type="term" value="F:protein decrotonylase activity"/>
    <property type="evidence" value="ECO:0007669"/>
    <property type="project" value="RHEA"/>
</dbReference>
<evidence type="ECO:0000256" key="12">
    <source>
        <dbReference type="ARBA" id="ARBA00023163"/>
    </source>
</evidence>
<keyword evidence="9 17" id="KW-0378">Hydrolase</keyword>
<dbReference type="EMBL" id="GEZM01043555">
    <property type="protein sequence ID" value="JAV79030.1"/>
    <property type="molecule type" value="Transcribed_RNA"/>
</dbReference>
<feature type="binding site" evidence="20">
    <location>
        <position position="259"/>
    </location>
    <ligand>
        <name>a divalent metal cation</name>
        <dbReference type="ChEBI" id="CHEBI:60240"/>
    </ligand>
</feature>
<dbReference type="SUPFAM" id="SSF52768">
    <property type="entry name" value="Arginase/deacetylase"/>
    <property type="match status" value="1"/>
</dbReference>
<feature type="binding site" evidence="19">
    <location>
        <position position="143"/>
    </location>
    <ligand>
        <name>substrate</name>
    </ligand>
</feature>
<feature type="binding site" evidence="20">
    <location>
        <position position="170"/>
    </location>
    <ligand>
        <name>a divalent metal cation</name>
        <dbReference type="ChEBI" id="CHEBI:60240"/>
    </ligand>
</feature>
<evidence type="ECO:0000256" key="17">
    <source>
        <dbReference type="PIRNR" id="PIRNR037913"/>
    </source>
</evidence>
<dbReference type="PRINTS" id="PR01270">
    <property type="entry name" value="HDASUPER"/>
</dbReference>
<dbReference type="GO" id="GO:0005737">
    <property type="term" value="C:cytoplasm"/>
    <property type="evidence" value="ECO:0007669"/>
    <property type="project" value="UniProtKB-SubCell"/>
</dbReference>
<keyword evidence="13 17" id="KW-0539">Nucleus</keyword>
<feature type="active site" description="Proton acceptor" evidence="18">
    <location>
        <position position="135"/>
    </location>
</feature>
<feature type="domain" description="Histone deacetylase" evidence="21">
    <location>
        <begin position="21"/>
        <end position="312"/>
    </location>
</feature>
<evidence type="ECO:0000256" key="20">
    <source>
        <dbReference type="PIRSR" id="PIRSR037913-3"/>
    </source>
</evidence>
<dbReference type="GO" id="GO:0005694">
    <property type="term" value="C:chromosome"/>
    <property type="evidence" value="ECO:0007669"/>
    <property type="project" value="UniProtKB-SubCell"/>
</dbReference>
<keyword evidence="6" id="KW-0963">Cytoplasm</keyword>
<evidence type="ECO:0000256" key="5">
    <source>
        <dbReference type="ARBA" id="ARBA00022454"/>
    </source>
</evidence>
<evidence type="ECO:0000256" key="6">
    <source>
        <dbReference type="ARBA" id="ARBA00022490"/>
    </source>
</evidence>
<organism evidence="22">
    <name type="scientific">Photinus pyralis</name>
    <name type="common">Common eastern firefly</name>
    <name type="synonym">Lampyris pyralis</name>
    <dbReference type="NCBI Taxonomy" id="7054"/>
    <lineage>
        <taxon>Eukaryota</taxon>
        <taxon>Metazoa</taxon>
        <taxon>Ecdysozoa</taxon>
        <taxon>Arthropoda</taxon>
        <taxon>Hexapoda</taxon>
        <taxon>Insecta</taxon>
        <taxon>Pterygota</taxon>
        <taxon>Neoptera</taxon>
        <taxon>Endopterygota</taxon>
        <taxon>Coleoptera</taxon>
        <taxon>Polyphaga</taxon>
        <taxon>Elateriformia</taxon>
        <taxon>Elateroidea</taxon>
        <taxon>Lampyridae</taxon>
        <taxon>Lampyrinae</taxon>
        <taxon>Photinus</taxon>
    </lineage>
</organism>
<dbReference type="Pfam" id="PF00850">
    <property type="entry name" value="Hist_deacetyl"/>
    <property type="match status" value="1"/>
</dbReference>
<name>A0A1Y1M2X5_PHOPY</name>
<comment type="catalytic activity">
    <reaction evidence="15">
        <text>N(6)-(2E)-butenoyl-L-lysyl-[protein] + H2O = (2E)-2-butenoate + L-lysyl-[protein]</text>
        <dbReference type="Rhea" id="RHEA:69172"/>
        <dbReference type="Rhea" id="RHEA-COMP:9752"/>
        <dbReference type="Rhea" id="RHEA-COMP:13707"/>
        <dbReference type="ChEBI" id="CHEBI:15377"/>
        <dbReference type="ChEBI" id="CHEBI:29969"/>
        <dbReference type="ChEBI" id="CHEBI:35899"/>
        <dbReference type="ChEBI" id="CHEBI:137954"/>
    </reaction>
    <physiologicalReaction direction="left-to-right" evidence="15">
        <dbReference type="Rhea" id="RHEA:69173"/>
    </physiologicalReaction>
</comment>
<evidence type="ECO:0000313" key="22">
    <source>
        <dbReference type="EMBL" id="JAV79030.1"/>
    </source>
</evidence>
<keyword evidence="12 17" id="KW-0804">Transcription</keyword>
<evidence type="ECO:0000256" key="18">
    <source>
        <dbReference type="PIRSR" id="PIRSR037913-1"/>
    </source>
</evidence>
<sequence length="376" mass="42219">MEKKVIYIYDSTLRDECDRLPTVPGRASIVTDLVNSYELLKFGNVTVVPSIPATYDELRLFHSSAYLDFMKAYKEDDVGFEDGEEDEFGLSYDCPLLPRLYTLVQALAGGSITAANLLAERKCDFAINWFGGWHHAQRDEAEGFCYVNDIVIAIQTLTRSFTKILYVDLDVHHGNGVQNAFELSPKILTLSFHKYSPGFYPGGGNVDEVGSRRGKYFSLNVPLRDGCSGKTYLRCFKEIFPRVFQAFKPSALVVQCGADCINGDPVGQINITTKDMGECIKDVLNCNVPTLFLGGGGYNPANTARYWTYLTSLITNQPIDNDIPDCSEYFTKYGPTYELHIDEGCQRDFNTDEYINNIISTVTNYCKLIESECKQI</sequence>
<feature type="binding site" evidence="20">
    <location>
        <position position="172"/>
    </location>
    <ligand>
        <name>a divalent metal cation</name>
        <dbReference type="ChEBI" id="CHEBI:60240"/>
    </ligand>
</feature>
<keyword evidence="11 17" id="KW-0805">Transcription regulation</keyword>
<feature type="binding site" evidence="19">
    <location>
        <position position="298"/>
    </location>
    <ligand>
        <name>substrate</name>
    </ligand>
</feature>
<dbReference type="GO" id="GO:0046872">
    <property type="term" value="F:metal ion binding"/>
    <property type="evidence" value="ECO:0007669"/>
    <property type="project" value="UniProtKB-KW"/>
</dbReference>
<evidence type="ECO:0000259" key="21">
    <source>
        <dbReference type="Pfam" id="PF00850"/>
    </source>
</evidence>
<evidence type="ECO:0000256" key="13">
    <source>
        <dbReference type="ARBA" id="ARBA00023242"/>
    </source>
</evidence>
<comment type="subcellular location">
    <subcellularLocation>
        <location evidence="3">Chromosome</location>
    </subcellularLocation>
    <subcellularLocation>
        <location evidence="4">Cytoplasm</location>
    </subcellularLocation>
    <subcellularLocation>
        <location evidence="2 17">Nucleus</location>
    </subcellularLocation>
</comment>